<dbReference type="Gene3D" id="3.40.1000.70">
    <property type="entry name" value="PknH-like extracellular domain"/>
    <property type="match status" value="1"/>
</dbReference>
<reference evidence="19" key="3">
    <citation type="journal article" date="2022" name="BMC Genomics">
        <title>Comparative genome analysis of mycobacteria focusing on tRNA and non-coding RNA.</title>
        <authorList>
            <person name="Behra P.R.K."/>
            <person name="Pettersson B.M.F."/>
            <person name="Ramesh M."/>
            <person name="Das S."/>
            <person name="Dasgupta S."/>
            <person name="Kirsebom L.A."/>
        </authorList>
    </citation>
    <scope>NUCLEOTIDE SEQUENCE</scope>
    <source>
        <strain evidence="19">CCUG 55640</strain>
    </source>
</reference>
<evidence type="ECO:0000256" key="2">
    <source>
        <dbReference type="ARBA" id="ARBA00012513"/>
    </source>
</evidence>
<comment type="catalytic activity">
    <reaction evidence="14">
        <text>L-seryl-[protein] + ATP = O-phospho-L-seryl-[protein] + ADP + H(+)</text>
        <dbReference type="Rhea" id="RHEA:17989"/>
        <dbReference type="Rhea" id="RHEA-COMP:9863"/>
        <dbReference type="Rhea" id="RHEA-COMP:11604"/>
        <dbReference type="ChEBI" id="CHEBI:15378"/>
        <dbReference type="ChEBI" id="CHEBI:29999"/>
        <dbReference type="ChEBI" id="CHEBI:30616"/>
        <dbReference type="ChEBI" id="CHEBI:83421"/>
        <dbReference type="ChEBI" id="CHEBI:456216"/>
        <dbReference type="EC" id="2.7.11.1"/>
    </reaction>
</comment>
<comment type="subcellular location">
    <subcellularLocation>
        <location evidence="1">Cell membrane</location>
        <topology evidence="1">Single-pass membrane protein</topology>
    </subcellularLocation>
</comment>
<dbReference type="PROSITE" id="PS50011">
    <property type="entry name" value="PROTEIN_KINASE_DOM"/>
    <property type="match status" value="1"/>
</dbReference>
<feature type="domain" description="Protein kinase" evidence="18">
    <location>
        <begin position="10"/>
        <end position="275"/>
    </location>
</feature>
<feature type="compositionally biased region" description="Low complexity" evidence="16">
    <location>
        <begin position="362"/>
        <end position="377"/>
    </location>
</feature>
<dbReference type="InterPro" id="IPR000719">
    <property type="entry name" value="Prot_kinase_dom"/>
</dbReference>
<keyword evidence="10 15" id="KW-0067">ATP-binding</keyword>
<evidence type="ECO:0000256" key="11">
    <source>
        <dbReference type="ARBA" id="ARBA00022989"/>
    </source>
</evidence>
<name>A0AA41XMQ7_9MYCO</name>
<dbReference type="GO" id="GO:0005524">
    <property type="term" value="F:ATP binding"/>
    <property type="evidence" value="ECO:0007669"/>
    <property type="project" value="UniProtKB-UniRule"/>
</dbReference>
<evidence type="ECO:0000259" key="18">
    <source>
        <dbReference type="PROSITE" id="PS50011"/>
    </source>
</evidence>
<keyword evidence="4 20" id="KW-0723">Serine/threonine-protein kinase</keyword>
<keyword evidence="5" id="KW-0597">Phosphoprotein</keyword>
<accession>A0AA41XMQ7</accession>
<dbReference type="Pfam" id="PF14032">
    <property type="entry name" value="PknH_C"/>
    <property type="match status" value="1"/>
</dbReference>
<keyword evidence="6" id="KW-0808">Transferase</keyword>
<dbReference type="AlphaFoldDB" id="A0AA41XMQ7"/>
<evidence type="ECO:0000313" key="19">
    <source>
        <dbReference type="EMBL" id="MCV7378105.1"/>
    </source>
</evidence>
<organism evidence="19 22">
    <name type="scientific">Mycobacterium alsense</name>
    <dbReference type="NCBI Taxonomy" id="324058"/>
    <lineage>
        <taxon>Bacteria</taxon>
        <taxon>Bacillati</taxon>
        <taxon>Actinomycetota</taxon>
        <taxon>Actinomycetes</taxon>
        <taxon>Mycobacteriales</taxon>
        <taxon>Mycobacteriaceae</taxon>
        <taxon>Mycobacterium</taxon>
    </lineage>
</organism>
<keyword evidence="9 20" id="KW-0418">Kinase</keyword>
<dbReference type="PANTHER" id="PTHR43289:SF6">
    <property type="entry name" value="SERINE_THREONINE-PROTEIN KINASE NEKL-3"/>
    <property type="match status" value="1"/>
</dbReference>
<dbReference type="GO" id="GO:0005886">
    <property type="term" value="C:plasma membrane"/>
    <property type="evidence" value="ECO:0007669"/>
    <property type="project" value="UniProtKB-SubCell"/>
</dbReference>
<dbReference type="SUPFAM" id="SSF56112">
    <property type="entry name" value="Protein kinase-like (PK-like)"/>
    <property type="match status" value="1"/>
</dbReference>
<keyword evidence="7 17" id="KW-0812">Transmembrane</keyword>
<dbReference type="InterPro" id="IPR008271">
    <property type="entry name" value="Ser/Thr_kinase_AS"/>
</dbReference>
<dbReference type="InterPro" id="IPR011009">
    <property type="entry name" value="Kinase-like_dom_sf"/>
</dbReference>
<dbReference type="InterPro" id="IPR038232">
    <property type="entry name" value="PknH-like_Extracell_sf"/>
</dbReference>
<evidence type="ECO:0000256" key="13">
    <source>
        <dbReference type="ARBA" id="ARBA00047899"/>
    </source>
</evidence>
<gene>
    <name evidence="20" type="ORF">BST11_01950</name>
    <name evidence="19" type="ORF">H7K38_05485</name>
</gene>
<evidence type="ECO:0000256" key="1">
    <source>
        <dbReference type="ARBA" id="ARBA00004162"/>
    </source>
</evidence>
<evidence type="ECO:0000256" key="8">
    <source>
        <dbReference type="ARBA" id="ARBA00022741"/>
    </source>
</evidence>
<keyword evidence="12 17" id="KW-0472">Membrane</keyword>
<feature type="binding site" evidence="15">
    <location>
        <position position="39"/>
    </location>
    <ligand>
        <name>ATP</name>
        <dbReference type="ChEBI" id="CHEBI:30616"/>
    </ligand>
</feature>
<evidence type="ECO:0000256" key="17">
    <source>
        <dbReference type="SAM" id="Phobius"/>
    </source>
</evidence>
<dbReference type="EMBL" id="MVHD01000002">
    <property type="protein sequence ID" value="OQZ93558.1"/>
    <property type="molecule type" value="Genomic_DNA"/>
</dbReference>
<evidence type="ECO:0000256" key="9">
    <source>
        <dbReference type="ARBA" id="ARBA00022777"/>
    </source>
</evidence>
<keyword evidence="11 17" id="KW-1133">Transmembrane helix</keyword>
<sequence>MTTGSVVCGYRIERVLGAGGMGTVYLAADPTLPRQTALKVLSSELSRDPDFRARFIREADMAAALEHPQIVSVYNRGQTEDGQLWIAMQFVDGIDADAALREGTMAPQRAVHVVAQVARALDFAHAHNVVHRDIKPGNFLLSGPVGPDERVLLGDFGIARAFDDVGLTATGSVMATVAYAAPEVLSNAPIDGRVDIYSLGCALFRLLTGQTPFPATNGAAAVMMAHLFSPPPRVTDAVPSLPAALDRVIAVAMAKDPAARFGSAGELAAAAAAALRDPTRAAPLPPVPSGAVGPYPVGAPAPAWWQHSGPRTMAQGPGPWPPKRRRRGLIGAAAAAVALVAATVTVVVWPDGGSAGPGGAPGAAPGSGSVAAQGPPATDVAPAQLRSILLTSAQIPSGTDGGPLVLERDGTTFLDDSAALDNPQCVGAWAPAQQATYGSSAYSGAAVQDLRALNETAWQDSVTQAVIAFPPDKAGPFYITQRGQWGLCGGKTVTVAQPGAPGQAWEFGQPTTTSGVLTLAATLRGGGASCQHGIQVRGNVLIDIRQCRAAGDADVAALVTATAAKVPRQ</sequence>
<proteinExistence type="predicted"/>
<dbReference type="PROSITE" id="PS00108">
    <property type="entry name" value="PROTEIN_KINASE_ST"/>
    <property type="match status" value="1"/>
</dbReference>
<dbReference type="InterPro" id="IPR017441">
    <property type="entry name" value="Protein_kinase_ATP_BS"/>
</dbReference>
<dbReference type="SMART" id="SM00220">
    <property type="entry name" value="S_TKc"/>
    <property type="match status" value="1"/>
</dbReference>
<evidence type="ECO:0000256" key="7">
    <source>
        <dbReference type="ARBA" id="ARBA00022692"/>
    </source>
</evidence>
<dbReference type="InterPro" id="IPR026954">
    <property type="entry name" value="PknH-like_Extracell"/>
</dbReference>
<reference evidence="20 21" key="1">
    <citation type="submission" date="2017-02" db="EMBL/GenBank/DDBJ databases">
        <title>The new phylogeny of genus Mycobacterium.</title>
        <authorList>
            <person name="Tortoli E."/>
            <person name="Trovato A."/>
            <person name="Cirillo D.M."/>
        </authorList>
    </citation>
    <scope>NUCLEOTIDE SEQUENCE [LARGE SCALE GENOMIC DNA]</scope>
    <source>
        <strain evidence="20 21">DSM 45230</strain>
    </source>
</reference>
<keyword evidence="3" id="KW-1003">Cell membrane</keyword>
<dbReference type="PANTHER" id="PTHR43289">
    <property type="entry name" value="MITOGEN-ACTIVATED PROTEIN KINASE KINASE KINASE 20-RELATED"/>
    <property type="match status" value="1"/>
</dbReference>
<dbReference type="GO" id="GO:0045717">
    <property type="term" value="P:negative regulation of fatty acid biosynthetic process"/>
    <property type="evidence" value="ECO:0007669"/>
    <property type="project" value="UniProtKB-ARBA"/>
</dbReference>
<protein>
    <recommendedName>
        <fullName evidence="2">non-specific serine/threonine protein kinase</fullName>
        <ecNumber evidence="2">2.7.11.1</ecNumber>
    </recommendedName>
</protein>
<evidence type="ECO:0000256" key="3">
    <source>
        <dbReference type="ARBA" id="ARBA00022475"/>
    </source>
</evidence>
<evidence type="ECO:0000256" key="5">
    <source>
        <dbReference type="ARBA" id="ARBA00022553"/>
    </source>
</evidence>
<evidence type="ECO:0000313" key="21">
    <source>
        <dbReference type="Proteomes" id="UP000192319"/>
    </source>
</evidence>
<dbReference type="Proteomes" id="UP000192319">
    <property type="component" value="Unassembled WGS sequence"/>
</dbReference>
<dbReference type="CDD" id="cd14014">
    <property type="entry name" value="STKc_PknB_like"/>
    <property type="match status" value="1"/>
</dbReference>
<dbReference type="EC" id="2.7.11.1" evidence="2"/>
<dbReference type="Gene3D" id="3.30.200.20">
    <property type="entry name" value="Phosphorylase Kinase, domain 1"/>
    <property type="match status" value="1"/>
</dbReference>
<dbReference type="Gene3D" id="1.10.510.10">
    <property type="entry name" value="Transferase(Phosphotransferase) domain 1"/>
    <property type="match status" value="1"/>
</dbReference>
<feature type="transmembrane region" description="Helical" evidence="17">
    <location>
        <begin position="329"/>
        <end position="349"/>
    </location>
</feature>
<feature type="region of interest" description="Disordered" evidence="16">
    <location>
        <begin position="356"/>
        <end position="378"/>
    </location>
</feature>
<comment type="caution">
    <text evidence="19">The sequence shown here is derived from an EMBL/GenBank/DDBJ whole genome shotgun (WGS) entry which is preliminary data.</text>
</comment>
<dbReference type="PROSITE" id="PS00107">
    <property type="entry name" value="PROTEIN_KINASE_ATP"/>
    <property type="match status" value="1"/>
</dbReference>
<dbReference type="Proteomes" id="UP001141650">
    <property type="component" value="Unassembled WGS sequence"/>
</dbReference>
<comment type="catalytic activity">
    <reaction evidence="13">
        <text>L-threonyl-[protein] + ATP = O-phospho-L-threonyl-[protein] + ADP + H(+)</text>
        <dbReference type="Rhea" id="RHEA:46608"/>
        <dbReference type="Rhea" id="RHEA-COMP:11060"/>
        <dbReference type="Rhea" id="RHEA-COMP:11605"/>
        <dbReference type="ChEBI" id="CHEBI:15378"/>
        <dbReference type="ChEBI" id="CHEBI:30013"/>
        <dbReference type="ChEBI" id="CHEBI:30616"/>
        <dbReference type="ChEBI" id="CHEBI:61977"/>
        <dbReference type="ChEBI" id="CHEBI:456216"/>
        <dbReference type="EC" id="2.7.11.1"/>
    </reaction>
</comment>
<dbReference type="EMBL" id="JACKVH010000012">
    <property type="protein sequence ID" value="MCV7378105.1"/>
    <property type="molecule type" value="Genomic_DNA"/>
</dbReference>
<evidence type="ECO:0000256" key="4">
    <source>
        <dbReference type="ARBA" id="ARBA00022527"/>
    </source>
</evidence>
<evidence type="ECO:0000256" key="14">
    <source>
        <dbReference type="ARBA" id="ARBA00048679"/>
    </source>
</evidence>
<evidence type="ECO:0000256" key="6">
    <source>
        <dbReference type="ARBA" id="ARBA00022679"/>
    </source>
</evidence>
<evidence type="ECO:0000256" key="10">
    <source>
        <dbReference type="ARBA" id="ARBA00022840"/>
    </source>
</evidence>
<evidence type="ECO:0000313" key="20">
    <source>
        <dbReference type="EMBL" id="OQZ93558.1"/>
    </source>
</evidence>
<dbReference type="Pfam" id="PF00069">
    <property type="entry name" value="Pkinase"/>
    <property type="match status" value="1"/>
</dbReference>
<evidence type="ECO:0000256" key="16">
    <source>
        <dbReference type="SAM" id="MobiDB-lite"/>
    </source>
</evidence>
<evidence type="ECO:0000256" key="15">
    <source>
        <dbReference type="PROSITE-ProRule" id="PRU10141"/>
    </source>
</evidence>
<evidence type="ECO:0000313" key="22">
    <source>
        <dbReference type="Proteomes" id="UP001141650"/>
    </source>
</evidence>
<reference evidence="19" key="2">
    <citation type="submission" date="2020-07" db="EMBL/GenBank/DDBJ databases">
        <authorList>
            <person name="Pettersson B.M.F."/>
            <person name="Behra P.R.K."/>
            <person name="Ramesh M."/>
            <person name="Das S."/>
            <person name="Dasgupta S."/>
            <person name="Kirsebom L.A."/>
        </authorList>
    </citation>
    <scope>NUCLEOTIDE SEQUENCE</scope>
    <source>
        <strain evidence="19">CCUG 55640</strain>
    </source>
</reference>
<keyword evidence="21" id="KW-1185">Reference proteome</keyword>
<dbReference type="FunFam" id="3.30.200.20:FF:000035">
    <property type="entry name" value="Serine/threonine protein kinase Stk1"/>
    <property type="match status" value="1"/>
</dbReference>
<evidence type="ECO:0000256" key="12">
    <source>
        <dbReference type="ARBA" id="ARBA00023136"/>
    </source>
</evidence>
<dbReference type="FunFam" id="1.10.510.10:FF:000021">
    <property type="entry name" value="Serine/threonine protein kinase"/>
    <property type="match status" value="1"/>
</dbReference>
<keyword evidence="8 15" id="KW-0547">Nucleotide-binding</keyword>
<dbReference type="GO" id="GO:0004674">
    <property type="term" value="F:protein serine/threonine kinase activity"/>
    <property type="evidence" value="ECO:0007669"/>
    <property type="project" value="UniProtKB-KW"/>
</dbReference>